<evidence type="ECO:0000259" key="4">
    <source>
        <dbReference type="PROSITE" id="PS51352"/>
    </source>
</evidence>
<dbReference type="PANTHER" id="PTHR43601:SF32">
    <property type="entry name" value="THIOREDOXIN-LIKE 2-2, CHLOROPLASTIC"/>
    <property type="match status" value="1"/>
</dbReference>
<evidence type="ECO:0000256" key="2">
    <source>
        <dbReference type="SAM" id="MobiDB-lite"/>
    </source>
</evidence>
<feature type="compositionally biased region" description="Basic and acidic residues" evidence="2">
    <location>
        <begin position="68"/>
        <end position="81"/>
    </location>
</feature>
<comment type="caution">
    <text evidence="5">The sequence shown here is derived from an EMBL/GenBank/DDBJ whole genome shotgun (WGS) entry which is preliminary data.</text>
</comment>
<dbReference type="Gene3D" id="3.40.30.10">
    <property type="entry name" value="Glutaredoxin"/>
    <property type="match status" value="1"/>
</dbReference>
<reference evidence="5 6" key="1">
    <citation type="submission" date="2024-10" db="EMBL/GenBank/DDBJ databases">
        <title>Updated reference genomes for cyclostephanoid diatoms.</title>
        <authorList>
            <person name="Roberts W.R."/>
            <person name="Alverson A.J."/>
        </authorList>
    </citation>
    <scope>NUCLEOTIDE SEQUENCE [LARGE SCALE GENOMIC DNA]</scope>
    <source>
        <strain evidence="5 6">AJA232-27</strain>
    </source>
</reference>
<proteinExistence type="inferred from homology"/>
<feature type="region of interest" description="Disordered" evidence="2">
    <location>
        <begin position="114"/>
        <end position="137"/>
    </location>
</feature>
<gene>
    <name evidence="5" type="ORF">ACHAWU_004486</name>
</gene>
<feature type="chain" id="PRO_5044832664" description="Thioredoxin domain-containing protein" evidence="3">
    <location>
        <begin position="31"/>
        <end position="276"/>
    </location>
</feature>
<organism evidence="5 6">
    <name type="scientific">Discostella pseudostelligera</name>
    <dbReference type="NCBI Taxonomy" id="259834"/>
    <lineage>
        <taxon>Eukaryota</taxon>
        <taxon>Sar</taxon>
        <taxon>Stramenopiles</taxon>
        <taxon>Ochrophyta</taxon>
        <taxon>Bacillariophyta</taxon>
        <taxon>Coscinodiscophyceae</taxon>
        <taxon>Thalassiosirophycidae</taxon>
        <taxon>Stephanodiscales</taxon>
        <taxon>Stephanodiscaceae</taxon>
        <taxon>Discostella</taxon>
    </lineage>
</organism>
<dbReference type="PROSITE" id="PS51352">
    <property type="entry name" value="THIOREDOXIN_2"/>
    <property type="match status" value="1"/>
</dbReference>
<comment type="similarity">
    <text evidence="1">Belongs to the thioredoxin family.</text>
</comment>
<dbReference type="InterPro" id="IPR013766">
    <property type="entry name" value="Thioredoxin_domain"/>
</dbReference>
<name>A0ABD3M6P6_9STRA</name>
<feature type="signal peptide" evidence="3">
    <location>
        <begin position="1"/>
        <end position="30"/>
    </location>
</feature>
<dbReference type="SUPFAM" id="SSF52833">
    <property type="entry name" value="Thioredoxin-like"/>
    <property type="match status" value="1"/>
</dbReference>
<feature type="domain" description="Thioredoxin" evidence="4">
    <location>
        <begin position="103"/>
        <end position="269"/>
    </location>
</feature>
<feature type="compositionally biased region" description="Low complexity" evidence="2">
    <location>
        <begin position="125"/>
        <end position="137"/>
    </location>
</feature>
<feature type="region of interest" description="Disordered" evidence="2">
    <location>
        <begin position="44"/>
        <end position="99"/>
    </location>
</feature>
<evidence type="ECO:0000256" key="3">
    <source>
        <dbReference type="SAM" id="SignalP"/>
    </source>
</evidence>
<dbReference type="Pfam" id="PF00085">
    <property type="entry name" value="Thioredoxin"/>
    <property type="match status" value="1"/>
</dbReference>
<dbReference type="PANTHER" id="PTHR43601">
    <property type="entry name" value="THIOREDOXIN, MITOCHONDRIAL"/>
    <property type="match status" value="1"/>
</dbReference>
<evidence type="ECO:0000313" key="6">
    <source>
        <dbReference type="Proteomes" id="UP001530293"/>
    </source>
</evidence>
<protein>
    <recommendedName>
        <fullName evidence="4">Thioredoxin domain-containing protein</fullName>
    </recommendedName>
</protein>
<accession>A0ABD3M6P6</accession>
<dbReference type="EMBL" id="JALLBG020000255">
    <property type="protein sequence ID" value="KAL3757701.1"/>
    <property type="molecule type" value="Genomic_DNA"/>
</dbReference>
<dbReference type="CDD" id="cd02961">
    <property type="entry name" value="PDI_a_family"/>
    <property type="match status" value="1"/>
</dbReference>
<dbReference type="AlphaFoldDB" id="A0ABD3M6P6"/>
<evidence type="ECO:0000256" key="1">
    <source>
        <dbReference type="ARBA" id="ARBA00008987"/>
    </source>
</evidence>
<sequence>MAPTPSSPSNLAIAVFLSLLLISCPNEIDSFQLSRIPIDIRSMAASSSSSYPCRHGASSSRRYQTVDMPRRPMEEEREKNSNRSNNNSGGGDNGDSDTKEWKQVVGGFVPRFLKRGGAQDGGAGNNDETSTTTKKNPYTTVQLVDTLEDYKRVVVDERDHIVVVRFFAPWCKSCKAALPLFKKMAWDHSPTVKFVEVPLTKETAYIHEGLGVPSVPFGHIYHPEVGLVEEMKINKKVFKGFRETLDDYVRGSCDLPEDEEEKEIEEYLLIDDDGFQ</sequence>
<dbReference type="InterPro" id="IPR036249">
    <property type="entry name" value="Thioredoxin-like_sf"/>
</dbReference>
<evidence type="ECO:0000313" key="5">
    <source>
        <dbReference type="EMBL" id="KAL3757701.1"/>
    </source>
</evidence>
<keyword evidence="3" id="KW-0732">Signal</keyword>
<keyword evidence="6" id="KW-1185">Reference proteome</keyword>
<dbReference type="Proteomes" id="UP001530293">
    <property type="component" value="Unassembled WGS sequence"/>
</dbReference>